<dbReference type="EMBL" id="JBHMAH010000028">
    <property type="protein sequence ID" value="MFB9861087.1"/>
    <property type="molecule type" value="Genomic_DNA"/>
</dbReference>
<dbReference type="InterPro" id="IPR001926">
    <property type="entry name" value="TrpB-like_PALP"/>
</dbReference>
<reference evidence="6 7" key="1">
    <citation type="submission" date="2024-09" db="EMBL/GenBank/DDBJ databases">
        <authorList>
            <person name="Sun Q."/>
            <person name="Mori K."/>
        </authorList>
    </citation>
    <scope>NUCLEOTIDE SEQUENCE [LARGE SCALE GENOMIC DNA]</scope>
    <source>
        <strain evidence="6 7">JCM 12822</strain>
    </source>
</reference>
<feature type="domain" description="Tryptophan synthase beta chain-like PALP" evidence="5">
    <location>
        <begin position="73"/>
        <end position="409"/>
    </location>
</feature>
<evidence type="ECO:0000256" key="3">
    <source>
        <dbReference type="ARBA" id="ARBA00023239"/>
    </source>
</evidence>
<name>A0ABV5Z4P1_9STAP</name>
<dbReference type="PANTHER" id="PTHR48078:SF9">
    <property type="entry name" value="D-SERINE DEHYDRATASE"/>
    <property type="match status" value="1"/>
</dbReference>
<evidence type="ECO:0000313" key="6">
    <source>
        <dbReference type="EMBL" id="MFB9861087.1"/>
    </source>
</evidence>
<organism evidence="6 7">
    <name type="scientific">Salinicoccus siamensis</name>
    <dbReference type="NCBI Taxonomy" id="381830"/>
    <lineage>
        <taxon>Bacteria</taxon>
        <taxon>Bacillati</taxon>
        <taxon>Bacillota</taxon>
        <taxon>Bacilli</taxon>
        <taxon>Bacillales</taxon>
        <taxon>Staphylococcaceae</taxon>
        <taxon>Salinicoccus</taxon>
    </lineage>
</organism>
<dbReference type="InterPro" id="IPR011780">
    <property type="entry name" value="D_Ser_am_lyase"/>
</dbReference>
<keyword evidence="3 4" id="KW-0456">Lyase</keyword>
<evidence type="ECO:0000256" key="2">
    <source>
        <dbReference type="ARBA" id="ARBA00022898"/>
    </source>
</evidence>
<proteinExistence type="inferred from homology"/>
<dbReference type="NCBIfam" id="NF002823">
    <property type="entry name" value="PRK02991.1"/>
    <property type="match status" value="1"/>
</dbReference>
<evidence type="ECO:0000313" key="7">
    <source>
        <dbReference type="Proteomes" id="UP001589740"/>
    </source>
</evidence>
<gene>
    <name evidence="4" type="primary">dsdA</name>
    <name evidence="6" type="ORF">ACFFLE_08255</name>
</gene>
<dbReference type="Proteomes" id="UP001589740">
    <property type="component" value="Unassembled WGS sequence"/>
</dbReference>
<evidence type="ECO:0000256" key="4">
    <source>
        <dbReference type="HAMAP-Rule" id="MF_01030"/>
    </source>
</evidence>
<dbReference type="Pfam" id="PF00291">
    <property type="entry name" value="PALP"/>
    <property type="match status" value="1"/>
</dbReference>
<keyword evidence="7" id="KW-1185">Reference proteome</keyword>
<dbReference type="GO" id="GO:0008721">
    <property type="term" value="F:D-serine ammonia-lyase activity"/>
    <property type="evidence" value="ECO:0007669"/>
    <property type="project" value="UniProtKB-EC"/>
</dbReference>
<dbReference type="RefSeq" id="WP_380570653.1">
    <property type="nucleotide sequence ID" value="NZ_JBHMAH010000028.1"/>
</dbReference>
<evidence type="ECO:0000256" key="1">
    <source>
        <dbReference type="ARBA" id="ARBA00001933"/>
    </source>
</evidence>
<dbReference type="PANTHER" id="PTHR48078">
    <property type="entry name" value="THREONINE DEHYDRATASE, MITOCHONDRIAL-RELATED"/>
    <property type="match status" value="1"/>
</dbReference>
<comment type="caution">
    <text evidence="6">The sequence shown here is derived from an EMBL/GenBank/DDBJ whole genome shotgun (WGS) entry which is preliminary data.</text>
</comment>
<comment type="catalytic activity">
    <reaction evidence="4">
        <text>D-serine = pyruvate + NH4(+)</text>
        <dbReference type="Rhea" id="RHEA:13977"/>
        <dbReference type="ChEBI" id="CHEBI:15361"/>
        <dbReference type="ChEBI" id="CHEBI:28938"/>
        <dbReference type="ChEBI" id="CHEBI:35247"/>
        <dbReference type="EC" id="4.3.1.18"/>
    </reaction>
</comment>
<feature type="modified residue" description="N6-(pyridoxal phosphate)lysine" evidence="4">
    <location>
        <position position="116"/>
    </location>
</feature>
<dbReference type="SUPFAM" id="SSF53686">
    <property type="entry name" value="Tryptophan synthase beta subunit-like PLP-dependent enzymes"/>
    <property type="match status" value="1"/>
</dbReference>
<dbReference type="HAMAP" id="MF_01030">
    <property type="entry name" value="D_Ser_dehydrat"/>
    <property type="match status" value="1"/>
</dbReference>
<dbReference type="NCBIfam" id="TIGR02035">
    <property type="entry name" value="D_Ser_am_lyase"/>
    <property type="match status" value="1"/>
</dbReference>
<dbReference type="InterPro" id="IPR036052">
    <property type="entry name" value="TrpB-like_PALP_sf"/>
</dbReference>
<protein>
    <recommendedName>
        <fullName evidence="4">Probable D-serine dehydratase</fullName>
        <ecNumber evidence="4">4.3.1.18</ecNumber>
    </recommendedName>
    <alternativeName>
        <fullName evidence="4">D-serine deaminase</fullName>
        <shortName evidence="4">DSD</shortName>
    </alternativeName>
</protein>
<dbReference type="EC" id="4.3.1.18" evidence="4"/>
<comment type="similarity">
    <text evidence="4">Belongs to the serine/threonine dehydratase family. DsdA subfamily.</text>
</comment>
<sequence>METKYTLAEQWPLITEISRKKEIFWENPIYGKIMEAPQDFELTLEDIREADARLRRFAPFIKQAFDETVKDEGINESPLLPAERLQAHLEKEFHRIIKGSCFIKADNALTVSGSVKARGGIYEVLKYAEELAVNEGLIGLDGDYSLFSSETFKTFFSDYTIICGSTGNLGLSIGIISAALGFKVTIHMSSDAKQWKKDLLREHGAEVVEHEDDYSKAVDVGRQAAISDRNSYFVDDENSKPLFTGYAVAALRLQKQLDEAGITVDEEHPLYVYLPCGVGSAPGGISFGLKKVYGQHVHPVFAEPVAAPSMLLGVMTGRHNALSVRDIGLDNITIADGLAVGRPSKFIGKLMENQIHSFYTVADEQLYRLLAMTYDTEGVKAEPSAAASFMGPLRTAVEEGGATHVLWCTGGSMVPEEVWQSDYQQGKI</sequence>
<dbReference type="InterPro" id="IPR050147">
    <property type="entry name" value="Ser/Thr_Dehydratase"/>
</dbReference>
<evidence type="ECO:0000259" key="5">
    <source>
        <dbReference type="Pfam" id="PF00291"/>
    </source>
</evidence>
<comment type="cofactor">
    <cofactor evidence="1 4">
        <name>pyridoxal 5'-phosphate</name>
        <dbReference type="ChEBI" id="CHEBI:597326"/>
    </cofactor>
</comment>
<keyword evidence="2 4" id="KW-0663">Pyridoxal phosphate</keyword>
<dbReference type="Gene3D" id="3.40.50.1100">
    <property type="match status" value="2"/>
</dbReference>
<accession>A0ABV5Z4P1</accession>